<feature type="transmembrane region" description="Helical" evidence="2">
    <location>
        <begin position="225"/>
        <end position="245"/>
    </location>
</feature>
<keyword evidence="2" id="KW-0812">Transmembrane</keyword>
<feature type="transmembrane region" description="Helical" evidence="2">
    <location>
        <begin position="85"/>
        <end position="106"/>
    </location>
</feature>
<proteinExistence type="predicted"/>
<dbReference type="STRING" id="1176198.SAMN05444716_10119"/>
<keyword evidence="4" id="KW-1185">Reference proteome</keyword>
<dbReference type="Proteomes" id="UP000198873">
    <property type="component" value="Unassembled WGS sequence"/>
</dbReference>
<feature type="compositionally biased region" description="Pro residues" evidence="1">
    <location>
        <begin position="59"/>
        <end position="78"/>
    </location>
</feature>
<evidence type="ECO:0000256" key="2">
    <source>
        <dbReference type="SAM" id="Phobius"/>
    </source>
</evidence>
<dbReference type="EMBL" id="FPAB01000001">
    <property type="protein sequence ID" value="SFS31166.1"/>
    <property type="molecule type" value="Genomic_DNA"/>
</dbReference>
<evidence type="ECO:0000313" key="3">
    <source>
        <dbReference type="EMBL" id="SFS31166.1"/>
    </source>
</evidence>
<dbReference type="RefSeq" id="WP_019431563.1">
    <property type="nucleotide sequence ID" value="NZ_FPAB01000001.1"/>
</dbReference>
<organism evidence="3 4">
    <name type="scientific">Streptomyces harbinensis</name>
    <dbReference type="NCBI Taxonomy" id="1176198"/>
    <lineage>
        <taxon>Bacteria</taxon>
        <taxon>Bacillati</taxon>
        <taxon>Actinomycetota</taxon>
        <taxon>Actinomycetes</taxon>
        <taxon>Kitasatosporales</taxon>
        <taxon>Streptomycetaceae</taxon>
        <taxon>Streptomyces</taxon>
    </lineage>
</organism>
<dbReference type="AlphaFoldDB" id="A0A1I6NT22"/>
<feature type="compositionally biased region" description="Low complexity" evidence="1">
    <location>
        <begin position="1"/>
        <end position="11"/>
    </location>
</feature>
<feature type="transmembrane region" description="Helical" evidence="2">
    <location>
        <begin position="150"/>
        <end position="176"/>
    </location>
</feature>
<feature type="transmembrane region" description="Helical" evidence="2">
    <location>
        <begin position="126"/>
        <end position="143"/>
    </location>
</feature>
<reference evidence="4" key="1">
    <citation type="submission" date="2016-10" db="EMBL/GenBank/DDBJ databases">
        <authorList>
            <person name="Varghese N."/>
            <person name="Submissions S."/>
        </authorList>
    </citation>
    <scope>NUCLEOTIDE SEQUENCE [LARGE SCALE GENOMIC DNA]</scope>
    <source>
        <strain evidence="4">CGMCC 4.7047</strain>
    </source>
</reference>
<name>A0A1I6NT22_9ACTN</name>
<feature type="compositionally biased region" description="Gly residues" evidence="1">
    <location>
        <begin position="12"/>
        <end position="25"/>
    </location>
</feature>
<evidence type="ECO:0000313" key="4">
    <source>
        <dbReference type="Proteomes" id="UP000198873"/>
    </source>
</evidence>
<gene>
    <name evidence="3" type="ORF">SAMN05444716_10119</name>
</gene>
<keyword evidence="2" id="KW-1133">Transmembrane helix</keyword>
<protein>
    <submittedName>
        <fullName evidence="3">Uncharacterized protein</fullName>
    </submittedName>
</protein>
<accession>A0A1I6NT22</accession>
<evidence type="ECO:0000256" key="1">
    <source>
        <dbReference type="SAM" id="MobiDB-lite"/>
    </source>
</evidence>
<feature type="compositionally biased region" description="Pro residues" evidence="1">
    <location>
        <begin position="27"/>
        <end position="49"/>
    </location>
</feature>
<sequence length="251" mass="26026">MSQPWQQPQQPGGYGQQPPGGGYGPPQGQPPQQPPQPGYGYPQQPPGPSPAQGAYGQPPQQPYGAPPQGGFPPPPPPQTGGQNKVLLAIAAALGIGIVLLFVYGFIVSSFFDAEEAARSGSSEYPQWTYAAVVVGALIALPIGKLAPRNWGAYAAGAVIALLSMFLGELFATASMISGIESAFMDQQGISSADLAAMGAETKSGFGYFFGDFGDVFDAWKEGAEAINWIFVFVAPLAALGVAYRVGQSSNN</sequence>
<keyword evidence="2" id="KW-0472">Membrane</keyword>
<feature type="region of interest" description="Disordered" evidence="1">
    <location>
        <begin position="1"/>
        <end position="79"/>
    </location>
</feature>